<keyword evidence="2" id="KW-1185">Reference proteome</keyword>
<dbReference type="OMA" id="YAKPRER"/>
<proteinExistence type="predicted"/>
<reference evidence="1" key="1">
    <citation type="submission" date="2021-01" db="EMBL/GenBank/DDBJ databases">
        <authorList>
            <consortium name="Genoscope - CEA"/>
            <person name="William W."/>
        </authorList>
    </citation>
    <scope>NUCLEOTIDE SEQUENCE</scope>
</reference>
<accession>A0A8S1X8L0</accession>
<name>A0A8S1X8L0_PAROT</name>
<organism evidence="1 2">
    <name type="scientific">Paramecium octaurelia</name>
    <dbReference type="NCBI Taxonomy" id="43137"/>
    <lineage>
        <taxon>Eukaryota</taxon>
        <taxon>Sar</taxon>
        <taxon>Alveolata</taxon>
        <taxon>Ciliophora</taxon>
        <taxon>Intramacronucleata</taxon>
        <taxon>Oligohymenophorea</taxon>
        <taxon>Peniculida</taxon>
        <taxon>Parameciidae</taxon>
        <taxon>Paramecium</taxon>
    </lineage>
</organism>
<gene>
    <name evidence="1" type="ORF">POCTA_138.1.T1140058</name>
</gene>
<dbReference type="AlphaFoldDB" id="A0A8S1X8L0"/>
<evidence type="ECO:0000313" key="2">
    <source>
        <dbReference type="Proteomes" id="UP000683925"/>
    </source>
</evidence>
<sequence>MFDNSYHQLNPQIRSNINDELREKRESKKQFRYVSVNKIGPSAKNTYIPLASPQLSAYAKPRERIKLEQKLMRARQNRSVNIQWKQDPLNVANYHSIKHSTVDSQLKFDDQLLQIVGGRILSSGEKSHSIQPKQRRKPKTRHRIFSMNVHESLELNLVRKKMNPQLINSRTESHKAQRFNTAQIDFSNTLDFNQYVSLQKGKRFQIQQKFNDQLN</sequence>
<dbReference type="EMBL" id="CAJJDP010000114">
    <property type="protein sequence ID" value="CAD8197331.1"/>
    <property type="molecule type" value="Genomic_DNA"/>
</dbReference>
<dbReference type="OrthoDB" id="10309808at2759"/>
<protein>
    <submittedName>
        <fullName evidence="1">Uncharacterized protein</fullName>
    </submittedName>
</protein>
<evidence type="ECO:0000313" key="1">
    <source>
        <dbReference type="EMBL" id="CAD8197331.1"/>
    </source>
</evidence>
<comment type="caution">
    <text evidence="1">The sequence shown here is derived from an EMBL/GenBank/DDBJ whole genome shotgun (WGS) entry which is preliminary data.</text>
</comment>
<dbReference type="Proteomes" id="UP000683925">
    <property type="component" value="Unassembled WGS sequence"/>
</dbReference>